<dbReference type="PANTHER" id="PTHR47359">
    <property type="entry name" value="PEPTIDOGLYCAN DL-ENDOPEPTIDASE CWLO"/>
    <property type="match status" value="1"/>
</dbReference>
<evidence type="ECO:0000313" key="7">
    <source>
        <dbReference type="EMBL" id="CUU60772.1"/>
    </source>
</evidence>
<dbReference type="InterPro" id="IPR051794">
    <property type="entry name" value="PG_Endopeptidase_C40"/>
</dbReference>
<evidence type="ECO:0000259" key="6">
    <source>
        <dbReference type="PROSITE" id="PS51935"/>
    </source>
</evidence>
<dbReference type="SUPFAM" id="SSF53955">
    <property type="entry name" value="Lysozyme-like"/>
    <property type="match status" value="1"/>
</dbReference>
<dbReference type="PANTHER" id="PTHR47359:SF3">
    <property type="entry name" value="NLP_P60 DOMAIN-CONTAINING PROTEIN-RELATED"/>
    <property type="match status" value="1"/>
</dbReference>
<dbReference type="SUPFAM" id="SSF54001">
    <property type="entry name" value="Cysteine proteinases"/>
    <property type="match status" value="1"/>
</dbReference>
<dbReference type="GO" id="GO:0008234">
    <property type="term" value="F:cysteine-type peptidase activity"/>
    <property type="evidence" value="ECO:0007669"/>
    <property type="project" value="UniProtKB-KW"/>
</dbReference>
<dbReference type="AlphaFoldDB" id="A0A0S4QZU2"/>
<dbReference type="InterPro" id="IPR000064">
    <property type="entry name" value="NLP_P60_dom"/>
</dbReference>
<reference evidence="8" key="1">
    <citation type="submission" date="2015-11" db="EMBL/GenBank/DDBJ databases">
        <authorList>
            <person name="Varghese N."/>
        </authorList>
    </citation>
    <scope>NUCLEOTIDE SEQUENCE [LARGE SCALE GENOMIC DNA]</scope>
    <source>
        <strain evidence="8">DSM 45899</strain>
    </source>
</reference>
<organism evidence="7 8">
    <name type="scientific">Parafrankia irregularis</name>
    <dbReference type="NCBI Taxonomy" id="795642"/>
    <lineage>
        <taxon>Bacteria</taxon>
        <taxon>Bacillati</taxon>
        <taxon>Actinomycetota</taxon>
        <taxon>Actinomycetes</taxon>
        <taxon>Frankiales</taxon>
        <taxon>Frankiaceae</taxon>
        <taxon>Parafrankia</taxon>
    </lineage>
</organism>
<keyword evidence="5" id="KW-0812">Transmembrane</keyword>
<keyword evidence="8" id="KW-1185">Reference proteome</keyword>
<evidence type="ECO:0000256" key="1">
    <source>
        <dbReference type="ARBA" id="ARBA00007074"/>
    </source>
</evidence>
<evidence type="ECO:0000313" key="8">
    <source>
        <dbReference type="Proteomes" id="UP000198802"/>
    </source>
</evidence>
<keyword evidence="3 7" id="KW-0378">Hydrolase</keyword>
<keyword evidence="2" id="KW-0645">Protease</keyword>
<dbReference type="EMBL" id="FAOZ01000047">
    <property type="protein sequence ID" value="CUU60772.1"/>
    <property type="molecule type" value="Genomic_DNA"/>
</dbReference>
<feature type="transmembrane region" description="Helical" evidence="5">
    <location>
        <begin position="16"/>
        <end position="43"/>
    </location>
</feature>
<comment type="similarity">
    <text evidence="1">Belongs to the peptidase C40 family.</text>
</comment>
<evidence type="ECO:0000256" key="5">
    <source>
        <dbReference type="SAM" id="Phobius"/>
    </source>
</evidence>
<dbReference type="Pfam" id="PF01464">
    <property type="entry name" value="SLT"/>
    <property type="match status" value="1"/>
</dbReference>
<evidence type="ECO:0000256" key="2">
    <source>
        <dbReference type="ARBA" id="ARBA00022670"/>
    </source>
</evidence>
<dbReference type="InterPro" id="IPR038765">
    <property type="entry name" value="Papain-like_cys_pep_sf"/>
</dbReference>
<name>A0A0S4QZU2_9ACTN</name>
<dbReference type="CDD" id="cd13399">
    <property type="entry name" value="Slt35-like"/>
    <property type="match status" value="1"/>
</dbReference>
<sequence length="345" mass="34664">MAAESTSGSTSPTSPIVIAVLAVLVFGVAGTGILGGLAGAGVFSSGADDTSASAVTGPVAGIPAEYVGPIINAGRSCPALSPGLLAAQLQQESGFNPLARSSVGAEGIAQFMPGTWATRGLDGDNDHRADPFNPADAIPAAARYDCALAASVAHLGDPVRLMLAAYNAGPGAVLSAGGVPPYPETQTYVAKIIAAEPAMTAALAAASTPSGTVAPAARTAIAYARQQLGEHYLWGGTGPDLWDCSGLVQAAYKAAGVSLPRRTFEQAGESGPSIPVNDVSRWQPGDLLFAAGSDGTPDNPGHVGIYLGDRQVLHAPKKGDVVRIVDLDHYLTVTGVTRPASLAGY</sequence>
<dbReference type="Pfam" id="PF00877">
    <property type="entry name" value="NLPC_P60"/>
    <property type="match status" value="1"/>
</dbReference>
<dbReference type="Gene3D" id="1.10.530.10">
    <property type="match status" value="1"/>
</dbReference>
<dbReference type="PROSITE" id="PS51935">
    <property type="entry name" value="NLPC_P60"/>
    <property type="match status" value="1"/>
</dbReference>
<gene>
    <name evidence="7" type="ORF">Ga0074812_14718</name>
</gene>
<protein>
    <submittedName>
        <fullName evidence="7">Cell wall-associated hydrolase, NlpC family</fullName>
    </submittedName>
</protein>
<dbReference type="GO" id="GO:0006508">
    <property type="term" value="P:proteolysis"/>
    <property type="evidence" value="ECO:0007669"/>
    <property type="project" value="UniProtKB-KW"/>
</dbReference>
<evidence type="ECO:0000256" key="4">
    <source>
        <dbReference type="ARBA" id="ARBA00022807"/>
    </source>
</evidence>
<dbReference type="InterPro" id="IPR023346">
    <property type="entry name" value="Lysozyme-like_dom_sf"/>
</dbReference>
<accession>A0A0S4QZU2</accession>
<dbReference type="InterPro" id="IPR008258">
    <property type="entry name" value="Transglycosylase_SLT_dom_1"/>
</dbReference>
<feature type="domain" description="NlpC/P60" evidence="6">
    <location>
        <begin position="214"/>
        <end position="345"/>
    </location>
</feature>
<dbReference type="Gene3D" id="3.90.1720.10">
    <property type="entry name" value="endopeptidase domain like (from Nostoc punctiforme)"/>
    <property type="match status" value="1"/>
</dbReference>
<proteinExistence type="inferred from homology"/>
<keyword evidence="5" id="KW-0472">Membrane</keyword>
<evidence type="ECO:0000256" key="3">
    <source>
        <dbReference type="ARBA" id="ARBA00022801"/>
    </source>
</evidence>
<keyword evidence="4" id="KW-0788">Thiol protease</keyword>
<dbReference type="Proteomes" id="UP000198802">
    <property type="component" value="Unassembled WGS sequence"/>
</dbReference>
<keyword evidence="5" id="KW-1133">Transmembrane helix</keyword>